<feature type="domain" description="MurNAc-LAA" evidence="3">
    <location>
        <begin position="103"/>
        <end position="263"/>
    </location>
</feature>
<accession>A0A1M4WHY9</accession>
<dbReference type="SMART" id="SM00646">
    <property type="entry name" value="Ami_3"/>
    <property type="match status" value="1"/>
</dbReference>
<dbReference type="InterPro" id="IPR036366">
    <property type="entry name" value="PGBDSf"/>
</dbReference>
<dbReference type="InterPro" id="IPR050695">
    <property type="entry name" value="N-acetylmuramoyl_amidase_3"/>
</dbReference>
<dbReference type="Proteomes" id="UP000184423">
    <property type="component" value="Unassembled WGS sequence"/>
</dbReference>
<dbReference type="AlphaFoldDB" id="A0A1M4WHY9"/>
<evidence type="ECO:0000313" key="5">
    <source>
        <dbReference type="Proteomes" id="UP000184423"/>
    </source>
</evidence>
<dbReference type="Pfam" id="PF07495">
    <property type="entry name" value="Y_Y_Y"/>
    <property type="match status" value="1"/>
</dbReference>
<evidence type="ECO:0000256" key="2">
    <source>
        <dbReference type="SAM" id="SignalP"/>
    </source>
</evidence>
<dbReference type="CDD" id="cd02696">
    <property type="entry name" value="MurNAc-LAA"/>
    <property type="match status" value="1"/>
</dbReference>
<dbReference type="Pfam" id="PF01520">
    <property type="entry name" value="Amidase_3"/>
    <property type="match status" value="1"/>
</dbReference>
<dbReference type="GO" id="GO:0030288">
    <property type="term" value="C:outer membrane-bounded periplasmic space"/>
    <property type="evidence" value="ECO:0007669"/>
    <property type="project" value="TreeGrafter"/>
</dbReference>
<dbReference type="PANTHER" id="PTHR30404:SF0">
    <property type="entry name" value="N-ACETYLMURAMOYL-L-ALANINE AMIDASE AMIC"/>
    <property type="match status" value="1"/>
</dbReference>
<gene>
    <name evidence="4" type="ORF">SAMN02746091_01160</name>
</gene>
<keyword evidence="1" id="KW-0378">Hydrolase</keyword>
<dbReference type="InterPro" id="IPR002508">
    <property type="entry name" value="MurNAc-LAA_cat"/>
</dbReference>
<dbReference type="InterPro" id="IPR011123">
    <property type="entry name" value="Y_Y_Y"/>
</dbReference>
<dbReference type="InterPro" id="IPR036365">
    <property type="entry name" value="PGBD-like_sf"/>
</dbReference>
<dbReference type="GO" id="GO:0008745">
    <property type="term" value="F:N-acetylmuramoyl-L-alanine amidase activity"/>
    <property type="evidence" value="ECO:0007669"/>
    <property type="project" value="InterPro"/>
</dbReference>
<dbReference type="PANTHER" id="PTHR30404">
    <property type="entry name" value="N-ACETYLMURAMOYL-L-ALANINE AMIDASE"/>
    <property type="match status" value="1"/>
</dbReference>
<proteinExistence type="predicted"/>
<evidence type="ECO:0000256" key="1">
    <source>
        <dbReference type="ARBA" id="ARBA00022801"/>
    </source>
</evidence>
<name>A0A1M4WHY9_9CLOT</name>
<protein>
    <submittedName>
        <fullName evidence="4">N-acetylmuramoyl-L-alanine amidase</fullName>
    </submittedName>
</protein>
<dbReference type="EMBL" id="FQVG01000017">
    <property type="protein sequence ID" value="SHE80848.1"/>
    <property type="molecule type" value="Genomic_DNA"/>
</dbReference>
<sequence>MLKFYRKVTCLLIAMLMSSNIVFAGMLDGKKIVLDAGHGGDPKIRYENGKYGDVGASVNNIYEKNINIAIVEKLSNILKNFGADIIYTREPNNDVAVTLEERVKIANSNLADMFISIHNNKAIKKENGKDVLNTEVSGTEVFYTKYVEYNGKHYIYKGEVKEGNIVYVNIQDVEGNKLKVEKTKVKILEEDRRNLAKLVVDSIASLGFKNRGAKQSEYYVTRYTTMPSILIEAGFMSNPEELKKLTNSEMQQKIAFKIADAVYRYYEDVEKSNRLMNGFIKNLKLNISSRYIFVGQVVTLKLDGIENFDEFVYKVQIKKDGQVIYEKDYGNDFSINFNPDSEGFYDVNYFIKKKDSENEYDDKIGANFIVFKLPSIKSISADSEKVYVDKPIKIKADVENGSYDVMSYKFDVYLGQKLVTTVSNSDGILQYVPKAEGEYRVICYVKDKLSSSQFDDKKEIKFKVERQQETSRGASINDNDIKRLLYSRDLSMGSQGTDVTALQLALKKLGYYKANTTSLVFDNATYAAVTEFQKANALKDNGTVDRQTINKINELLMNLEVKNTSNQTNTTNSGTNIGVFNNSSQQLTYTRILKYGVSGQDVKKLQDALKKLGYLKITATTTYFGSSTKAAVVAFQKANKLPVADGMVDKSTINKINELLKKQATQNTANKVDTKGTTTPSRGNTSQTLVNNKIQLVYTRPLRLGTSGQDVKNLQEALKRLGYLKITTTTTFFGPSTETALRAFQSANKLTVDGIAGPNTIKVINQKLK</sequence>
<feature type="chain" id="PRO_5012024946" evidence="2">
    <location>
        <begin position="25"/>
        <end position="769"/>
    </location>
</feature>
<dbReference type="SUPFAM" id="SSF47090">
    <property type="entry name" value="PGBD-like"/>
    <property type="match status" value="3"/>
</dbReference>
<organism evidence="4 5">
    <name type="scientific">Caloramator proteoclasticus DSM 10124</name>
    <dbReference type="NCBI Taxonomy" id="1121262"/>
    <lineage>
        <taxon>Bacteria</taxon>
        <taxon>Bacillati</taxon>
        <taxon>Bacillota</taxon>
        <taxon>Clostridia</taxon>
        <taxon>Eubacteriales</taxon>
        <taxon>Clostridiaceae</taxon>
        <taxon>Caloramator</taxon>
    </lineage>
</organism>
<evidence type="ECO:0000259" key="3">
    <source>
        <dbReference type="SMART" id="SM00646"/>
    </source>
</evidence>
<dbReference type="Gene3D" id="1.10.101.10">
    <property type="entry name" value="PGBD-like superfamily/PGBD"/>
    <property type="match status" value="3"/>
</dbReference>
<dbReference type="Pfam" id="PF01471">
    <property type="entry name" value="PG_binding_1"/>
    <property type="match status" value="3"/>
</dbReference>
<feature type="signal peptide" evidence="2">
    <location>
        <begin position="1"/>
        <end position="24"/>
    </location>
</feature>
<keyword evidence="2" id="KW-0732">Signal</keyword>
<dbReference type="InterPro" id="IPR002477">
    <property type="entry name" value="Peptidoglycan-bd-like"/>
</dbReference>
<dbReference type="GO" id="GO:0009253">
    <property type="term" value="P:peptidoglycan catabolic process"/>
    <property type="evidence" value="ECO:0007669"/>
    <property type="project" value="InterPro"/>
</dbReference>
<dbReference type="Gene3D" id="3.40.630.40">
    <property type="entry name" value="Zn-dependent exopeptidases"/>
    <property type="match status" value="1"/>
</dbReference>
<reference evidence="5" key="1">
    <citation type="submission" date="2016-11" db="EMBL/GenBank/DDBJ databases">
        <authorList>
            <person name="Varghese N."/>
            <person name="Submissions S."/>
        </authorList>
    </citation>
    <scope>NUCLEOTIDE SEQUENCE [LARGE SCALE GENOMIC DNA]</scope>
    <source>
        <strain evidence="5">DSM 10124</strain>
    </source>
</reference>
<evidence type="ECO:0000313" key="4">
    <source>
        <dbReference type="EMBL" id="SHE80848.1"/>
    </source>
</evidence>
<keyword evidence="5" id="KW-1185">Reference proteome</keyword>
<dbReference type="SUPFAM" id="SSF53187">
    <property type="entry name" value="Zn-dependent exopeptidases"/>
    <property type="match status" value="1"/>
</dbReference>